<keyword evidence="2" id="KW-0274">FAD</keyword>
<protein>
    <recommendedName>
        <fullName evidence="3">FAD-binding PCMH-type domain-containing protein</fullName>
    </recommendedName>
</protein>
<dbReference type="SUPFAM" id="SSF56176">
    <property type="entry name" value="FAD-binding/transporter-associated domain-like"/>
    <property type="match status" value="1"/>
</dbReference>
<dbReference type="SUPFAM" id="SSF55447">
    <property type="entry name" value="CO dehydrogenase flavoprotein C-terminal domain-like"/>
    <property type="match status" value="1"/>
</dbReference>
<proteinExistence type="predicted"/>
<dbReference type="Pfam" id="PF00941">
    <property type="entry name" value="FAD_binding_5"/>
    <property type="match status" value="1"/>
</dbReference>
<dbReference type="GO" id="GO:0016491">
    <property type="term" value="F:oxidoreductase activity"/>
    <property type="evidence" value="ECO:0007669"/>
    <property type="project" value="InterPro"/>
</dbReference>
<dbReference type="PANTHER" id="PTHR42659">
    <property type="entry name" value="XANTHINE DEHYDROGENASE SUBUNIT C-RELATED"/>
    <property type="match status" value="1"/>
</dbReference>
<dbReference type="InterPro" id="IPR005107">
    <property type="entry name" value="CO_DH_flav_C"/>
</dbReference>
<dbReference type="Gene3D" id="3.30.390.50">
    <property type="entry name" value="CO dehydrogenase flavoprotein, C-terminal domain"/>
    <property type="match status" value="1"/>
</dbReference>
<evidence type="ECO:0000259" key="3">
    <source>
        <dbReference type="PROSITE" id="PS51387"/>
    </source>
</evidence>
<dbReference type="InterPro" id="IPR002346">
    <property type="entry name" value="Mopterin_DH_FAD-bd"/>
</dbReference>
<evidence type="ECO:0000313" key="5">
    <source>
        <dbReference type="Proteomes" id="UP000321523"/>
    </source>
</evidence>
<comment type="caution">
    <text evidence="4">The sequence shown here is derived from an EMBL/GenBank/DDBJ whole genome shotgun (WGS) entry which is preliminary data.</text>
</comment>
<sequence>MRPFLYEHADSPERAVKAGGQFIAGGTTMTDLMKLDVMRPEKLVDINPLTHSRAGQIEVTDSGIRFGALVRMAQAEAHPAVRSSYPVIADSLKLAASQQIRTMASLAGNVLQRTRCEYFREVSWPCNKRVPGSGCSAIGGVNRQHAVLGTSGDCIASYPGDFAQALIALDAIVETTGGPKGLRLIPFAELHRPPGNTPHIETVLEPGELITAIQVPAGPWTRRSRYLKIRDRDSYAFALSSAAVALDMDGDTVRQAKIALGGIASVPWRATEAEAALRGKRLDEASATAAAEAALAGAKPQEHNAFKVPLAKQTLIRALLETQRMEI</sequence>
<dbReference type="RefSeq" id="WP_044437528.1">
    <property type="nucleotide sequence ID" value="NZ_BJYZ01000030.1"/>
</dbReference>
<evidence type="ECO:0000313" key="4">
    <source>
        <dbReference type="EMBL" id="GEO41644.1"/>
    </source>
</evidence>
<dbReference type="Gene3D" id="3.30.465.10">
    <property type="match status" value="2"/>
</dbReference>
<gene>
    <name evidence="4" type="ORF">SAE02_57920</name>
</gene>
<dbReference type="InterPro" id="IPR036683">
    <property type="entry name" value="CO_DH_flav_C_dom_sf"/>
</dbReference>
<dbReference type="SMART" id="SM01092">
    <property type="entry name" value="CO_deh_flav_C"/>
    <property type="match status" value="1"/>
</dbReference>
<dbReference type="InterPro" id="IPR016167">
    <property type="entry name" value="FAD-bd_PCMH_sub1"/>
</dbReference>
<dbReference type="EMBL" id="BJYZ01000030">
    <property type="protein sequence ID" value="GEO41644.1"/>
    <property type="molecule type" value="Genomic_DNA"/>
</dbReference>
<dbReference type="Gene3D" id="3.30.43.10">
    <property type="entry name" value="Uridine Diphospho-n-acetylenolpyruvylglucosamine Reductase, domain 2"/>
    <property type="match status" value="1"/>
</dbReference>
<dbReference type="InterPro" id="IPR016169">
    <property type="entry name" value="FAD-bd_PCMH_sub2"/>
</dbReference>
<reference evidence="4 5" key="1">
    <citation type="submission" date="2019-07" db="EMBL/GenBank/DDBJ databases">
        <title>Whole genome shotgun sequence of Skermanella aerolata NBRC 106429.</title>
        <authorList>
            <person name="Hosoyama A."/>
            <person name="Uohara A."/>
            <person name="Ohji S."/>
            <person name="Ichikawa N."/>
        </authorList>
    </citation>
    <scope>NUCLEOTIDE SEQUENCE [LARGE SCALE GENOMIC DNA]</scope>
    <source>
        <strain evidence="4 5">NBRC 106429</strain>
    </source>
</reference>
<dbReference type="Pfam" id="PF03450">
    <property type="entry name" value="CO_deh_flav_C"/>
    <property type="match status" value="1"/>
</dbReference>
<dbReference type="PROSITE" id="PS51387">
    <property type="entry name" value="FAD_PCMH"/>
    <property type="match status" value="1"/>
</dbReference>
<evidence type="ECO:0000256" key="2">
    <source>
        <dbReference type="ARBA" id="ARBA00022827"/>
    </source>
</evidence>
<keyword evidence="5" id="KW-1185">Reference proteome</keyword>
<dbReference type="PANTHER" id="PTHR42659:SF1">
    <property type="entry name" value="OXIDOREDUCTASE"/>
    <property type="match status" value="1"/>
</dbReference>
<dbReference type="InterPro" id="IPR036318">
    <property type="entry name" value="FAD-bd_PCMH-like_sf"/>
</dbReference>
<feature type="domain" description="FAD-binding PCMH-type" evidence="3">
    <location>
        <begin position="1"/>
        <end position="220"/>
    </location>
</feature>
<dbReference type="GO" id="GO:0071949">
    <property type="term" value="F:FAD binding"/>
    <property type="evidence" value="ECO:0007669"/>
    <property type="project" value="InterPro"/>
</dbReference>
<dbReference type="InterPro" id="IPR051312">
    <property type="entry name" value="Diverse_Substr_Oxidored"/>
</dbReference>
<dbReference type="InterPro" id="IPR016166">
    <property type="entry name" value="FAD-bd_PCMH"/>
</dbReference>
<dbReference type="Proteomes" id="UP000321523">
    <property type="component" value="Unassembled WGS sequence"/>
</dbReference>
<keyword evidence="1" id="KW-0285">Flavoprotein</keyword>
<name>A0A512DYT7_9PROT</name>
<organism evidence="4 5">
    <name type="scientific">Skermanella aerolata</name>
    <dbReference type="NCBI Taxonomy" id="393310"/>
    <lineage>
        <taxon>Bacteria</taxon>
        <taxon>Pseudomonadati</taxon>
        <taxon>Pseudomonadota</taxon>
        <taxon>Alphaproteobacteria</taxon>
        <taxon>Rhodospirillales</taxon>
        <taxon>Azospirillaceae</taxon>
        <taxon>Skermanella</taxon>
    </lineage>
</organism>
<dbReference type="OrthoDB" id="9814706at2"/>
<dbReference type="AlphaFoldDB" id="A0A512DYT7"/>
<accession>A0A512DYT7</accession>
<evidence type="ECO:0000256" key="1">
    <source>
        <dbReference type="ARBA" id="ARBA00022630"/>
    </source>
</evidence>